<dbReference type="EMBL" id="JAULSY010000045">
    <property type="protein sequence ID" value="KAK0669255.1"/>
    <property type="molecule type" value="Genomic_DNA"/>
</dbReference>
<sequence>MGQRLPTASQIRVYSLELSGASLACSRKDVLLPKIVACEYTARAPQRWLVSNSPPVVIGVWYSNTALLLFRMDARTIGPFTTTNVVTAAMVVLLLSRQSFGHLNMGCAIPSGERRQVPGSRLSVTSGPTMLPVRRQTLRLGLTGALALLPTWLPETGDQPNKRWVRCLRDGQDRQTKNKKASQSGKLSIRSGCPRLVASCHPERDKVMSML</sequence>
<keyword evidence="2" id="KW-1185">Reference proteome</keyword>
<evidence type="ECO:0000313" key="2">
    <source>
        <dbReference type="Proteomes" id="UP001174997"/>
    </source>
</evidence>
<dbReference type="AlphaFoldDB" id="A0AA39ZE10"/>
<proteinExistence type="predicted"/>
<protein>
    <submittedName>
        <fullName evidence="1">Uncharacterized protein</fullName>
    </submittedName>
</protein>
<reference evidence="1" key="1">
    <citation type="submission" date="2023-06" db="EMBL/GenBank/DDBJ databases">
        <title>Genome-scale phylogeny and comparative genomics of the fungal order Sordariales.</title>
        <authorList>
            <consortium name="Lawrence Berkeley National Laboratory"/>
            <person name="Hensen N."/>
            <person name="Bonometti L."/>
            <person name="Westerberg I."/>
            <person name="Brannstrom I.O."/>
            <person name="Guillou S."/>
            <person name="Cros-Aarteil S."/>
            <person name="Calhoun S."/>
            <person name="Haridas S."/>
            <person name="Kuo A."/>
            <person name="Mondo S."/>
            <person name="Pangilinan J."/>
            <person name="Riley R."/>
            <person name="Labutti K."/>
            <person name="Andreopoulos B."/>
            <person name="Lipzen A."/>
            <person name="Chen C."/>
            <person name="Yanf M."/>
            <person name="Daum C."/>
            <person name="Ng V."/>
            <person name="Clum A."/>
            <person name="Steindorff A."/>
            <person name="Ohm R."/>
            <person name="Martin F."/>
            <person name="Silar P."/>
            <person name="Natvig D."/>
            <person name="Lalanne C."/>
            <person name="Gautier V."/>
            <person name="Ament-Velasquez S.L."/>
            <person name="Kruys A."/>
            <person name="Hutchinson M.I."/>
            <person name="Powell A.J."/>
            <person name="Barry K."/>
            <person name="Miller A.N."/>
            <person name="Grigoriev I.V."/>
            <person name="Debuchy R."/>
            <person name="Gladieux P."/>
            <person name="Thoren M.H."/>
            <person name="Johannesson H."/>
        </authorList>
    </citation>
    <scope>NUCLEOTIDE SEQUENCE</scope>
    <source>
        <strain evidence="1">CBS 307.81</strain>
    </source>
</reference>
<organism evidence="1 2">
    <name type="scientific">Cercophora samala</name>
    <dbReference type="NCBI Taxonomy" id="330535"/>
    <lineage>
        <taxon>Eukaryota</taxon>
        <taxon>Fungi</taxon>
        <taxon>Dikarya</taxon>
        <taxon>Ascomycota</taxon>
        <taxon>Pezizomycotina</taxon>
        <taxon>Sordariomycetes</taxon>
        <taxon>Sordariomycetidae</taxon>
        <taxon>Sordariales</taxon>
        <taxon>Lasiosphaeriaceae</taxon>
        <taxon>Cercophora</taxon>
    </lineage>
</organism>
<dbReference type="Proteomes" id="UP001174997">
    <property type="component" value="Unassembled WGS sequence"/>
</dbReference>
<accession>A0AA39ZE10</accession>
<comment type="caution">
    <text evidence="1">The sequence shown here is derived from an EMBL/GenBank/DDBJ whole genome shotgun (WGS) entry which is preliminary data.</text>
</comment>
<name>A0AA39ZE10_9PEZI</name>
<gene>
    <name evidence="1" type="ORF">QBC41DRAFT_110374</name>
</gene>
<evidence type="ECO:0000313" key="1">
    <source>
        <dbReference type="EMBL" id="KAK0669255.1"/>
    </source>
</evidence>